<dbReference type="InterPro" id="IPR007344">
    <property type="entry name" value="GrpB/CoaE"/>
</dbReference>
<evidence type="ECO:0000313" key="1">
    <source>
        <dbReference type="EMBL" id="MBU3806709.1"/>
    </source>
</evidence>
<name>A0A948WRV4_9FIRM</name>
<reference evidence="1" key="1">
    <citation type="journal article" date="2021" name="PeerJ">
        <title>Extensive microbial diversity within the chicken gut microbiome revealed by metagenomics and culture.</title>
        <authorList>
            <person name="Gilroy R."/>
            <person name="Ravi A."/>
            <person name="Getino M."/>
            <person name="Pursley I."/>
            <person name="Horton D.L."/>
            <person name="Alikhan N.F."/>
            <person name="Baker D."/>
            <person name="Gharbi K."/>
            <person name="Hall N."/>
            <person name="Watson M."/>
            <person name="Adriaenssens E.M."/>
            <person name="Foster-Nyarko E."/>
            <person name="Jarju S."/>
            <person name="Secka A."/>
            <person name="Antonio M."/>
            <person name="Oren A."/>
            <person name="Chaudhuri R.R."/>
            <person name="La Ragione R."/>
            <person name="Hildebrand F."/>
            <person name="Pallen M.J."/>
        </authorList>
    </citation>
    <scope>NUCLEOTIDE SEQUENCE</scope>
    <source>
        <strain evidence="1">B5_2728</strain>
    </source>
</reference>
<organism evidence="1 2">
    <name type="scientific">Candidatus Allofournierella pullistercoris</name>
    <dbReference type="NCBI Taxonomy" id="2838597"/>
    <lineage>
        <taxon>Bacteria</taxon>
        <taxon>Bacillati</taxon>
        <taxon>Bacillota</taxon>
        <taxon>Clostridia</taxon>
        <taxon>Eubacteriales</taxon>
        <taxon>Oscillospiraceae</taxon>
        <taxon>Allofournierella</taxon>
    </lineage>
</organism>
<dbReference type="Proteomes" id="UP000713596">
    <property type="component" value="Unassembled WGS sequence"/>
</dbReference>
<dbReference type="EMBL" id="JAHLFP010000066">
    <property type="protein sequence ID" value="MBU3806709.1"/>
    <property type="molecule type" value="Genomic_DNA"/>
</dbReference>
<proteinExistence type="predicted"/>
<gene>
    <name evidence="1" type="ORF">H9882_07460</name>
</gene>
<dbReference type="InterPro" id="IPR043519">
    <property type="entry name" value="NT_sf"/>
</dbReference>
<dbReference type="Pfam" id="PF04229">
    <property type="entry name" value="GrpB"/>
    <property type="match status" value="1"/>
</dbReference>
<comment type="caution">
    <text evidence="1">The sequence shown here is derived from an EMBL/GenBank/DDBJ whole genome shotgun (WGS) entry which is preliminary data.</text>
</comment>
<sequence>MNTKNIVVLPYDEKWIDDFIKIKAELEEIISDLIIGVEHVGSTSVRGLSAKPIIDIDLVIKDYSIFDEVVRRLASIGYIYEGNLGIEGREAFRYDNKPHLQEHHVYVCSAQSRELHRHITFRNYLRTHPEAVEKYSKIKLEAAKLYPNDIEKYLEHKSSVIGEIYKQCGLI</sequence>
<dbReference type="AlphaFoldDB" id="A0A948WRV4"/>
<dbReference type="PANTHER" id="PTHR34822:SF1">
    <property type="entry name" value="GRPB FAMILY PROTEIN"/>
    <property type="match status" value="1"/>
</dbReference>
<dbReference type="SUPFAM" id="SSF81301">
    <property type="entry name" value="Nucleotidyltransferase"/>
    <property type="match status" value="1"/>
</dbReference>
<dbReference type="PANTHER" id="PTHR34822">
    <property type="entry name" value="GRPB DOMAIN PROTEIN (AFU_ORTHOLOGUE AFUA_1G01530)"/>
    <property type="match status" value="1"/>
</dbReference>
<accession>A0A948WRV4</accession>
<evidence type="ECO:0000313" key="2">
    <source>
        <dbReference type="Proteomes" id="UP000713596"/>
    </source>
</evidence>
<protein>
    <submittedName>
        <fullName evidence="1">GrpB family protein</fullName>
    </submittedName>
</protein>
<reference evidence="1" key="2">
    <citation type="submission" date="2021-04" db="EMBL/GenBank/DDBJ databases">
        <authorList>
            <person name="Gilroy R."/>
        </authorList>
    </citation>
    <scope>NUCLEOTIDE SEQUENCE</scope>
    <source>
        <strain evidence="1">B5_2728</strain>
    </source>
</reference>
<dbReference type="Gene3D" id="3.30.460.10">
    <property type="entry name" value="Beta Polymerase, domain 2"/>
    <property type="match status" value="1"/>
</dbReference>